<dbReference type="STRING" id="897.B2D07_18080"/>
<keyword evidence="11" id="KW-1185">Reference proteome</keyword>
<evidence type="ECO:0000256" key="5">
    <source>
        <dbReference type="ARBA" id="ARBA00022984"/>
    </source>
</evidence>
<dbReference type="GO" id="GO:0016740">
    <property type="term" value="F:transferase activity"/>
    <property type="evidence" value="ECO:0007669"/>
    <property type="project" value="UniProtKB-KW"/>
</dbReference>
<sequence length="337" mass="36787">MLTCFCSKSQWILKNLLTIFSASILSVSNALPAGAAAERILVIDKAGQNVVLFTGGKRIAEFPATFGIDPVSDKYRVLDYATPEGGYFIAYKKMKTRFHRTLGLSYPNLVDAEKGLAGGVISSGEYRRIYSAVRRSRPAPHDTGLGGGIAIHGGGVFRYFAESRERDWTEGCIALNDNDIETLFNTCQVGDPVIIFDSRKTLYGIIRPFTRGEATDENGMPVCPEGVCPYRIEFPTFLGRTTVTVKEGKAFGRSVKVVIHDGDDKTPRLVLIDRNADGRISPLDEVRGTLVQGRSFDAVYDIVRKAVVAVLSRGEIPESALMDHTGPEPGTSQSRDA</sequence>
<feature type="chain" id="PRO_5030177247" evidence="8">
    <location>
        <begin position="36"/>
        <end position="337"/>
    </location>
</feature>
<keyword evidence="8" id="KW-0732">Signal</keyword>
<dbReference type="CDD" id="cd16913">
    <property type="entry name" value="YkuD_like"/>
    <property type="match status" value="1"/>
</dbReference>
<dbReference type="GO" id="GO:0008360">
    <property type="term" value="P:regulation of cell shape"/>
    <property type="evidence" value="ECO:0007669"/>
    <property type="project" value="UniProtKB-UniRule"/>
</dbReference>
<dbReference type="Gene3D" id="2.40.440.10">
    <property type="entry name" value="L,D-transpeptidase catalytic domain-like"/>
    <property type="match status" value="1"/>
</dbReference>
<dbReference type="EMBL" id="ATHJ01000058">
    <property type="protein sequence ID" value="EPR43057.1"/>
    <property type="molecule type" value="Genomic_DNA"/>
</dbReference>
<keyword evidence="4 7" id="KW-0133">Cell shape</keyword>
<accession>S7U132</accession>
<evidence type="ECO:0000313" key="10">
    <source>
        <dbReference type="EMBL" id="EPR43057.1"/>
    </source>
</evidence>
<evidence type="ECO:0000256" key="2">
    <source>
        <dbReference type="ARBA" id="ARBA00005992"/>
    </source>
</evidence>
<evidence type="ECO:0000259" key="9">
    <source>
        <dbReference type="PROSITE" id="PS52029"/>
    </source>
</evidence>
<dbReference type="UniPathway" id="UPA00219"/>
<keyword evidence="6 7" id="KW-0961">Cell wall biogenesis/degradation</keyword>
<dbReference type="GO" id="GO:0004180">
    <property type="term" value="F:carboxypeptidase activity"/>
    <property type="evidence" value="ECO:0007669"/>
    <property type="project" value="UniProtKB-ARBA"/>
</dbReference>
<evidence type="ECO:0000256" key="4">
    <source>
        <dbReference type="ARBA" id="ARBA00022960"/>
    </source>
</evidence>
<dbReference type="SUPFAM" id="SSF141523">
    <property type="entry name" value="L,D-transpeptidase catalytic domain-like"/>
    <property type="match status" value="1"/>
</dbReference>
<dbReference type="PANTHER" id="PTHR36699">
    <property type="entry name" value="LD-TRANSPEPTIDASE"/>
    <property type="match status" value="1"/>
</dbReference>
<dbReference type="AlphaFoldDB" id="S7U132"/>
<dbReference type="InterPro" id="IPR038063">
    <property type="entry name" value="Transpep_catalytic_dom"/>
</dbReference>
<reference evidence="10 11" key="1">
    <citation type="journal article" date="2013" name="Genome Announc.">
        <title>Draft genome sequences for three mercury-methylating, sulfate-reducing bacteria.</title>
        <authorList>
            <person name="Brown S.D."/>
            <person name="Hurt R.A.Jr."/>
            <person name="Gilmour C.C."/>
            <person name="Elias D.A."/>
        </authorList>
    </citation>
    <scope>NUCLEOTIDE SEQUENCE [LARGE SCALE GENOMIC DNA]</scope>
    <source>
        <strain evidence="10 11">DSM 2059</strain>
    </source>
</reference>
<keyword evidence="3" id="KW-0808">Transferase</keyword>
<evidence type="ECO:0000256" key="6">
    <source>
        <dbReference type="ARBA" id="ARBA00023316"/>
    </source>
</evidence>
<name>S7U132_DESML</name>
<feature type="active site" description="Proton donor/acceptor" evidence="7">
    <location>
        <position position="152"/>
    </location>
</feature>
<feature type="signal peptide" evidence="8">
    <location>
        <begin position="1"/>
        <end position="35"/>
    </location>
</feature>
<dbReference type="PROSITE" id="PS52029">
    <property type="entry name" value="LD_TPASE"/>
    <property type="match status" value="1"/>
</dbReference>
<proteinExistence type="inferred from homology"/>
<dbReference type="GO" id="GO:0009252">
    <property type="term" value="P:peptidoglycan biosynthetic process"/>
    <property type="evidence" value="ECO:0007669"/>
    <property type="project" value="UniProtKB-UniPathway"/>
</dbReference>
<evidence type="ECO:0000256" key="7">
    <source>
        <dbReference type="PROSITE-ProRule" id="PRU01373"/>
    </source>
</evidence>
<gene>
    <name evidence="10" type="ORF">dsmv_1378</name>
</gene>
<dbReference type="eggNOG" id="COG3034">
    <property type="taxonomic scope" value="Bacteria"/>
</dbReference>
<dbReference type="PANTHER" id="PTHR36699:SF1">
    <property type="entry name" value="L,D-TRANSPEPTIDASE YAFK-RELATED"/>
    <property type="match status" value="1"/>
</dbReference>
<protein>
    <submittedName>
        <fullName evidence="10">ErfK/YbiS/YcfS/YnhG family protein</fullName>
    </submittedName>
</protein>
<dbReference type="Pfam" id="PF03734">
    <property type="entry name" value="YkuD"/>
    <property type="match status" value="1"/>
</dbReference>
<organism evidence="10 11">
    <name type="scientific">Desulfococcus multivorans DSM 2059</name>
    <dbReference type="NCBI Taxonomy" id="1121405"/>
    <lineage>
        <taxon>Bacteria</taxon>
        <taxon>Pseudomonadati</taxon>
        <taxon>Thermodesulfobacteriota</taxon>
        <taxon>Desulfobacteria</taxon>
        <taxon>Desulfobacterales</taxon>
        <taxon>Desulfococcaceae</taxon>
        <taxon>Desulfococcus</taxon>
    </lineage>
</organism>
<evidence type="ECO:0000313" key="11">
    <source>
        <dbReference type="Proteomes" id="UP000014977"/>
    </source>
</evidence>
<evidence type="ECO:0000256" key="3">
    <source>
        <dbReference type="ARBA" id="ARBA00022679"/>
    </source>
</evidence>
<comment type="similarity">
    <text evidence="2">Belongs to the YkuD family.</text>
</comment>
<feature type="active site" description="Nucleophile" evidence="7">
    <location>
        <position position="172"/>
    </location>
</feature>
<evidence type="ECO:0000256" key="8">
    <source>
        <dbReference type="SAM" id="SignalP"/>
    </source>
</evidence>
<feature type="domain" description="L,D-TPase catalytic" evidence="9">
    <location>
        <begin position="39"/>
        <end position="196"/>
    </location>
</feature>
<comment type="caution">
    <text evidence="10">The sequence shown here is derived from an EMBL/GenBank/DDBJ whole genome shotgun (WGS) entry which is preliminary data.</text>
</comment>
<dbReference type="GO" id="GO:0071555">
    <property type="term" value="P:cell wall organization"/>
    <property type="evidence" value="ECO:0007669"/>
    <property type="project" value="UniProtKB-UniRule"/>
</dbReference>
<keyword evidence="5 7" id="KW-0573">Peptidoglycan synthesis</keyword>
<evidence type="ECO:0000256" key="1">
    <source>
        <dbReference type="ARBA" id="ARBA00004752"/>
    </source>
</evidence>
<comment type="pathway">
    <text evidence="1 7">Cell wall biogenesis; peptidoglycan biosynthesis.</text>
</comment>
<dbReference type="Proteomes" id="UP000014977">
    <property type="component" value="Unassembled WGS sequence"/>
</dbReference>
<dbReference type="InterPro" id="IPR005490">
    <property type="entry name" value="LD_TPept_cat_dom"/>
</dbReference>